<accession>A0A0U2ZK43</accession>
<dbReference type="Pfam" id="PF02922">
    <property type="entry name" value="CBM_48"/>
    <property type="match status" value="1"/>
</dbReference>
<dbReference type="GO" id="GO:0004553">
    <property type="term" value="F:hydrolase activity, hydrolyzing O-glycosyl compounds"/>
    <property type="evidence" value="ECO:0007669"/>
    <property type="project" value="InterPro"/>
</dbReference>
<dbReference type="EMBL" id="CP013650">
    <property type="protein sequence ID" value="ALS98700.1"/>
    <property type="molecule type" value="Genomic_DNA"/>
</dbReference>
<dbReference type="GO" id="GO:0005975">
    <property type="term" value="P:carbohydrate metabolic process"/>
    <property type="evidence" value="ECO:0007669"/>
    <property type="project" value="InterPro"/>
</dbReference>
<sequence length="102" mass="11798">MSVKKQYLKSKPVCKVTFKLTKQEAKAAQTVRLLGDFNNWDTQAPPMKRLKNGAFTATLDLPKDSQYQFRYLLDDKEWENDWAADQYVPSPVSLEDNSVIRV</sequence>
<protein>
    <submittedName>
        <fullName evidence="2">Glycoside hydrolase</fullName>
    </submittedName>
</protein>
<dbReference type="Proteomes" id="UP000068447">
    <property type="component" value="Chromosome"/>
</dbReference>
<dbReference type="RefSeq" id="WP_062480173.1">
    <property type="nucleotide sequence ID" value="NZ_CP013650.1"/>
</dbReference>
<dbReference type="AlphaFoldDB" id="A0A0U2ZK43"/>
<dbReference type="InterPro" id="IPR004193">
    <property type="entry name" value="Glyco_hydro_13_N"/>
</dbReference>
<feature type="domain" description="CBM20" evidence="1">
    <location>
        <begin position="8"/>
        <end position="102"/>
    </location>
</feature>
<keyword evidence="3" id="KW-1185">Reference proteome</keyword>
<dbReference type="CDD" id="cd07184">
    <property type="entry name" value="E_set_Isoamylase_like_N"/>
    <property type="match status" value="1"/>
</dbReference>
<proteinExistence type="predicted"/>
<gene>
    <name evidence="2" type="ORF">AT746_10745</name>
</gene>
<keyword evidence="2" id="KW-0378">Hydrolase</keyword>
<evidence type="ECO:0000313" key="2">
    <source>
        <dbReference type="EMBL" id="ALS98700.1"/>
    </source>
</evidence>
<organism evidence="2 3">
    <name type="scientific">Lacimicrobium alkaliphilum</name>
    <dbReference type="NCBI Taxonomy" id="1526571"/>
    <lineage>
        <taxon>Bacteria</taxon>
        <taxon>Pseudomonadati</taxon>
        <taxon>Pseudomonadota</taxon>
        <taxon>Gammaproteobacteria</taxon>
        <taxon>Alteromonadales</taxon>
        <taxon>Alteromonadaceae</taxon>
        <taxon>Lacimicrobium</taxon>
    </lineage>
</organism>
<dbReference type="SUPFAM" id="SSF81296">
    <property type="entry name" value="E set domains"/>
    <property type="match status" value="1"/>
</dbReference>
<dbReference type="InterPro" id="IPR014756">
    <property type="entry name" value="Ig_E-set"/>
</dbReference>
<dbReference type="InterPro" id="IPR013783">
    <property type="entry name" value="Ig-like_fold"/>
</dbReference>
<dbReference type="KEGG" id="lal:AT746_10745"/>
<evidence type="ECO:0000313" key="3">
    <source>
        <dbReference type="Proteomes" id="UP000068447"/>
    </source>
</evidence>
<dbReference type="PROSITE" id="PS51166">
    <property type="entry name" value="CBM20"/>
    <property type="match status" value="1"/>
</dbReference>
<dbReference type="InterPro" id="IPR002044">
    <property type="entry name" value="CBM20"/>
</dbReference>
<dbReference type="GO" id="GO:2001070">
    <property type="term" value="F:starch binding"/>
    <property type="evidence" value="ECO:0007669"/>
    <property type="project" value="InterPro"/>
</dbReference>
<dbReference type="Gene3D" id="2.60.40.10">
    <property type="entry name" value="Immunoglobulins"/>
    <property type="match status" value="1"/>
</dbReference>
<name>A0A0U2ZK43_9ALTE</name>
<dbReference type="OrthoDB" id="5451596at2"/>
<evidence type="ECO:0000259" key="1">
    <source>
        <dbReference type="PROSITE" id="PS51166"/>
    </source>
</evidence>
<reference evidence="2 3" key="1">
    <citation type="submission" date="2015-12" db="EMBL/GenBank/DDBJ databases">
        <title>Complete genome of Lacimicrobium alkaliphilum KCTC 32984.</title>
        <authorList>
            <person name="Kim S.-G."/>
            <person name="Lee Y.-J."/>
        </authorList>
    </citation>
    <scope>NUCLEOTIDE SEQUENCE [LARGE SCALE GENOMIC DNA]</scope>
    <source>
        <strain evidence="2 3">YelD216</strain>
    </source>
</reference>
<dbReference type="STRING" id="1526571.AT746_10745"/>